<sequence>MRALVLGGSSFVGGRLVQRLLADGDDVTILNRGKSAPAPAGVRTLTADRRDIASMRTALAGTKWDVVYDVSGYIMATDAENFTGLVDILEGNVGRYVYVSSVMAYAQAGLFPWTEDFAQRDEPPTTYGGFKVFAENLLLERHRANGLPATIARPAAIYGPDNNIFDMESAMFLRLRNNLPVLLPHGGLVTGSFGHVDDFVGALRAMATADAAVGEIFNVTGSGITAAAYVQTLAEIVGVTPEVIHVPDDMLDELEKPAFCRLFRARHHGVLSTQKIEDVLGVPPERGFQVGHEQTYEWFLSSPLAGEASNLADPLWGKGFDLQYEEEIVRRLGAMA</sequence>
<evidence type="ECO:0000259" key="1">
    <source>
        <dbReference type="Pfam" id="PF01370"/>
    </source>
</evidence>
<dbReference type="SUPFAM" id="SSF51735">
    <property type="entry name" value="NAD(P)-binding Rossmann-fold domains"/>
    <property type="match status" value="1"/>
</dbReference>
<feature type="domain" description="NAD-dependent epimerase/dehydratase" evidence="1">
    <location>
        <begin position="3"/>
        <end position="219"/>
    </location>
</feature>
<organism evidence="2 3">
    <name type="scientific">Gordonia mangrovi</name>
    <dbReference type="NCBI Taxonomy" id="2665643"/>
    <lineage>
        <taxon>Bacteria</taxon>
        <taxon>Bacillati</taxon>
        <taxon>Actinomycetota</taxon>
        <taxon>Actinomycetes</taxon>
        <taxon>Mycobacteriales</taxon>
        <taxon>Gordoniaceae</taxon>
        <taxon>Gordonia</taxon>
    </lineage>
</organism>
<accession>A0A6L7GJ80</accession>
<dbReference type="PANTHER" id="PTHR43245">
    <property type="entry name" value="BIFUNCTIONAL POLYMYXIN RESISTANCE PROTEIN ARNA"/>
    <property type="match status" value="1"/>
</dbReference>
<proteinExistence type="predicted"/>
<evidence type="ECO:0000313" key="2">
    <source>
        <dbReference type="EMBL" id="MXP20010.1"/>
    </source>
</evidence>
<dbReference type="Gene3D" id="3.40.50.720">
    <property type="entry name" value="NAD(P)-binding Rossmann-like Domain"/>
    <property type="match status" value="1"/>
</dbReference>
<evidence type="ECO:0000313" key="3">
    <source>
        <dbReference type="Proteomes" id="UP000475545"/>
    </source>
</evidence>
<name>A0A6L7GJ80_9ACTN</name>
<dbReference type="InterPro" id="IPR036291">
    <property type="entry name" value="NAD(P)-bd_dom_sf"/>
</dbReference>
<comment type="caution">
    <text evidence="2">The sequence shown here is derived from an EMBL/GenBank/DDBJ whole genome shotgun (WGS) entry which is preliminary data.</text>
</comment>
<dbReference type="EMBL" id="WMBR01000001">
    <property type="protein sequence ID" value="MXP20010.1"/>
    <property type="molecule type" value="Genomic_DNA"/>
</dbReference>
<gene>
    <name evidence="2" type="ORF">GIY30_01335</name>
</gene>
<dbReference type="Proteomes" id="UP000475545">
    <property type="component" value="Unassembled WGS sequence"/>
</dbReference>
<dbReference type="InterPro" id="IPR050177">
    <property type="entry name" value="Lipid_A_modif_metabolic_enz"/>
</dbReference>
<protein>
    <submittedName>
        <fullName evidence="2">NAD-dependent epimerase/dehydratase family protein</fullName>
    </submittedName>
</protein>
<dbReference type="InterPro" id="IPR001509">
    <property type="entry name" value="Epimerase_deHydtase"/>
</dbReference>
<dbReference type="AlphaFoldDB" id="A0A6L7GJ80"/>
<keyword evidence="3" id="KW-1185">Reference proteome</keyword>
<reference evidence="2 3" key="1">
    <citation type="submission" date="2019-11" db="EMBL/GenBank/DDBJ databases">
        <title>Gordonia sp. nov., a novel actinobacterium isolated from mangrove soil in Hainan.</title>
        <authorList>
            <person name="Huang X."/>
            <person name="Xie Y."/>
            <person name="Chu X."/>
            <person name="Xiao K."/>
        </authorList>
    </citation>
    <scope>NUCLEOTIDE SEQUENCE [LARGE SCALE GENOMIC DNA]</scope>
    <source>
        <strain evidence="2 3">HNM0687</strain>
    </source>
</reference>
<dbReference type="RefSeq" id="WP_160900186.1">
    <property type="nucleotide sequence ID" value="NZ_CP102850.1"/>
</dbReference>
<dbReference type="Pfam" id="PF01370">
    <property type="entry name" value="Epimerase"/>
    <property type="match status" value="1"/>
</dbReference>